<dbReference type="EMBL" id="LR536450">
    <property type="protein sequence ID" value="VFU10255.1"/>
    <property type="molecule type" value="Genomic_DNA"/>
</dbReference>
<accession>A0A4U8Z436</accession>
<dbReference type="KEGG" id="mtun:MTUNDRAET4_3368"/>
<evidence type="ECO:0000313" key="2">
    <source>
        <dbReference type="Proteomes" id="UP000294360"/>
    </source>
</evidence>
<gene>
    <name evidence="1" type="ORF">MTUNDRAET4_3368</name>
</gene>
<protein>
    <submittedName>
        <fullName evidence="1">Uncharacterized protein</fullName>
    </submittedName>
</protein>
<sequence length="78" mass="8548">MTACGYTPAEIDEMTLHDILALFSYWRDYPPAHEILKCVHRIERKPQVVSSKSAADPSGIGGLIARYPDGFVRAAEGG</sequence>
<dbReference type="Proteomes" id="UP000294360">
    <property type="component" value="Chromosome"/>
</dbReference>
<evidence type="ECO:0000313" key="1">
    <source>
        <dbReference type="EMBL" id="VFU10255.1"/>
    </source>
</evidence>
<proteinExistence type="predicted"/>
<dbReference type="AlphaFoldDB" id="A0A4U8Z436"/>
<organism evidence="1 2">
    <name type="scientific">Methylocella tundrae</name>
    <dbReference type="NCBI Taxonomy" id="227605"/>
    <lineage>
        <taxon>Bacteria</taxon>
        <taxon>Pseudomonadati</taxon>
        <taxon>Pseudomonadota</taxon>
        <taxon>Alphaproteobacteria</taxon>
        <taxon>Hyphomicrobiales</taxon>
        <taxon>Beijerinckiaceae</taxon>
        <taxon>Methylocella</taxon>
    </lineage>
</organism>
<name>A0A4U8Z436_METTU</name>
<reference evidence="1 2" key="1">
    <citation type="submission" date="2019-03" db="EMBL/GenBank/DDBJ databases">
        <authorList>
            <person name="Kox A.R. M."/>
        </authorList>
    </citation>
    <scope>NUCLEOTIDE SEQUENCE [LARGE SCALE GENOMIC DNA]</scope>
    <source>
        <strain evidence="1">MTUNDRAET4 annotated genome</strain>
    </source>
</reference>
<dbReference type="RefSeq" id="WP_244605851.1">
    <property type="nucleotide sequence ID" value="NZ_CP139089.1"/>
</dbReference>